<name>A0AAF0YED5_9TREE</name>
<dbReference type="Pfam" id="PF03981">
    <property type="entry name" value="Ubiq_cyt_C_chap"/>
    <property type="match status" value="1"/>
</dbReference>
<dbReference type="AlphaFoldDB" id="A0AAF0YED5"/>
<evidence type="ECO:0000259" key="3">
    <source>
        <dbReference type="Pfam" id="PF03981"/>
    </source>
</evidence>
<dbReference type="InterPro" id="IPR021150">
    <property type="entry name" value="Ubiq_cyt_c_chap"/>
</dbReference>
<evidence type="ECO:0000313" key="5">
    <source>
        <dbReference type="Proteomes" id="UP000827549"/>
    </source>
</evidence>
<reference evidence="4" key="1">
    <citation type="submission" date="2023-10" db="EMBL/GenBank/DDBJ databases">
        <authorList>
            <person name="Noh H."/>
        </authorList>
    </citation>
    <scope>NUCLEOTIDE SEQUENCE</scope>
    <source>
        <strain evidence="4">DUCC4014</strain>
    </source>
</reference>
<dbReference type="GO" id="GO:0005739">
    <property type="term" value="C:mitochondrion"/>
    <property type="evidence" value="ECO:0007669"/>
    <property type="project" value="TreeGrafter"/>
</dbReference>
<organism evidence="4 5">
    <name type="scientific">Vanrija pseudolonga</name>
    <dbReference type="NCBI Taxonomy" id="143232"/>
    <lineage>
        <taxon>Eukaryota</taxon>
        <taxon>Fungi</taxon>
        <taxon>Dikarya</taxon>
        <taxon>Basidiomycota</taxon>
        <taxon>Agaricomycotina</taxon>
        <taxon>Tremellomycetes</taxon>
        <taxon>Trichosporonales</taxon>
        <taxon>Trichosporonaceae</taxon>
        <taxon>Vanrija</taxon>
    </lineage>
</organism>
<comment type="similarity">
    <text evidence="1">Belongs to the CBP3 family.</text>
</comment>
<dbReference type="GeneID" id="87811852"/>
<dbReference type="InterPro" id="IPR007129">
    <property type="entry name" value="Ubiqinol_cyt_c_chaperone_CPB3"/>
</dbReference>
<dbReference type="Proteomes" id="UP000827549">
    <property type="component" value="Chromosome 6"/>
</dbReference>
<keyword evidence="5" id="KW-1185">Reference proteome</keyword>
<protein>
    <recommendedName>
        <fullName evidence="3">Ubiquinol-cytochrome c chaperone domain-containing protein</fullName>
    </recommendedName>
</protein>
<dbReference type="EMBL" id="CP086719">
    <property type="protein sequence ID" value="WOO85188.1"/>
    <property type="molecule type" value="Genomic_DNA"/>
</dbReference>
<dbReference type="RefSeq" id="XP_062631214.1">
    <property type="nucleotide sequence ID" value="XM_062775230.1"/>
</dbReference>
<feature type="domain" description="Ubiquinol-cytochrome c chaperone" evidence="3">
    <location>
        <begin position="136"/>
        <end position="338"/>
    </location>
</feature>
<dbReference type="GO" id="GO:0034551">
    <property type="term" value="P:mitochondrial respiratory chain complex III assembly"/>
    <property type="evidence" value="ECO:0007669"/>
    <property type="project" value="TreeGrafter"/>
</dbReference>
<feature type="compositionally biased region" description="Low complexity" evidence="2">
    <location>
        <begin position="37"/>
        <end position="49"/>
    </location>
</feature>
<sequence>MSALRLSLRAARAATPARRIAPSSLRYLSTPPTKPDAAASAEPSTAAAPVRDMTPTPMTSAPQFPAPSDPFNPSEAPGAAGYKAPEYSEGTKNLVKGVARIMGYNSKASTAIRETGRMMRGVVEAVEADRAFWYDACTLPPTYQSFFQLHLLYVLLLIVRLRALPASGGAAKHPIPEPLDSSAPSQPASHAHPAISGGIHLGKAAHETYVVELLNHFFELAESQMRMVLGKGERERVIKKYMDEMGEQWKGASTGLDYIVGLGLSESAEEAASADVELASWVWRNLFASRGLTPPVGEANAADELAFIPQLELVVRFVRRELSRLDAVSDEDVLDGNIGEWGRVEQ</sequence>
<accession>A0AAF0YED5</accession>
<proteinExistence type="inferred from homology"/>
<evidence type="ECO:0000313" key="4">
    <source>
        <dbReference type="EMBL" id="WOO85188.1"/>
    </source>
</evidence>
<dbReference type="PANTHER" id="PTHR12184">
    <property type="entry name" value="UBIQUINOL-CYTOCHROME C REDUCTASE COMPLEX ASSEMBLY FACTOR 1 FAMILY MEMBER"/>
    <property type="match status" value="1"/>
</dbReference>
<dbReference type="PANTHER" id="PTHR12184:SF1">
    <property type="entry name" value="UBIQUINOL-CYTOCHROME-C REDUCTASE COMPLEX ASSEMBLY FACTOR 1"/>
    <property type="match status" value="1"/>
</dbReference>
<gene>
    <name evidence="4" type="ORF">LOC62_06G008688</name>
</gene>
<feature type="region of interest" description="Disordered" evidence="2">
    <location>
        <begin position="1"/>
        <end position="85"/>
    </location>
</feature>
<evidence type="ECO:0000256" key="2">
    <source>
        <dbReference type="SAM" id="MobiDB-lite"/>
    </source>
</evidence>
<feature type="compositionally biased region" description="Low complexity" evidence="2">
    <location>
        <begin position="1"/>
        <end position="24"/>
    </location>
</feature>
<evidence type="ECO:0000256" key="1">
    <source>
        <dbReference type="ARBA" id="ARBA00006407"/>
    </source>
</evidence>